<organism evidence="1 2">
    <name type="scientific">Candidatus Marsarchaeota G1 archaeon OSP_D</name>
    <dbReference type="NCBI Taxonomy" id="1978155"/>
    <lineage>
        <taxon>Archaea</taxon>
        <taxon>Candidatus Marsarchaeota</taxon>
        <taxon>Candidatus Marsarchaeota group 1</taxon>
    </lineage>
</organism>
<protein>
    <submittedName>
        <fullName evidence="1">Uncharacterized protein</fullName>
    </submittedName>
</protein>
<dbReference type="EMBL" id="NEXC01000043">
    <property type="protein sequence ID" value="PSN82956.1"/>
    <property type="molecule type" value="Genomic_DNA"/>
</dbReference>
<comment type="caution">
    <text evidence="1">The sequence shown here is derived from an EMBL/GenBank/DDBJ whole genome shotgun (WGS) entry which is preliminary data.</text>
</comment>
<evidence type="ECO:0000313" key="2">
    <source>
        <dbReference type="Proteomes" id="UP000240880"/>
    </source>
</evidence>
<sequence length="98" mass="11468">MKQIFVYVKEEQYEEWKKIAESKGQSLSEFVKETVESVLKNGSLEERIAKLEMKVDGNYKDLNDELNMLWEVTGKIDKALKKLNRGEKLEEGDFAYSE</sequence>
<dbReference type="AlphaFoldDB" id="A0A2R6A988"/>
<proteinExistence type="predicted"/>
<name>A0A2R6A988_9ARCH</name>
<reference evidence="1 2" key="1">
    <citation type="submission" date="2017-04" db="EMBL/GenBank/DDBJ databases">
        <title>Novel microbial lineages endemic to geothermal iron-oxide mats fill important gaps in the evolutionary history of Archaea.</title>
        <authorList>
            <person name="Jay Z.J."/>
            <person name="Beam J.P."/>
            <person name="Dlakic M."/>
            <person name="Rusch D.B."/>
            <person name="Kozubal M.A."/>
            <person name="Inskeep W.P."/>
        </authorList>
    </citation>
    <scope>NUCLEOTIDE SEQUENCE [LARGE SCALE GENOMIC DNA]</scope>
    <source>
        <strain evidence="1">OSP_D</strain>
    </source>
</reference>
<accession>A0A2R6A988</accession>
<evidence type="ECO:0000313" key="1">
    <source>
        <dbReference type="EMBL" id="PSN82956.1"/>
    </source>
</evidence>
<gene>
    <name evidence="1" type="ORF">B9Q01_06360</name>
</gene>
<dbReference type="Proteomes" id="UP000240880">
    <property type="component" value="Unassembled WGS sequence"/>
</dbReference>